<dbReference type="InterPro" id="IPR026960">
    <property type="entry name" value="RVT-Znf"/>
</dbReference>
<feature type="region of interest" description="Disordered" evidence="1">
    <location>
        <begin position="89"/>
        <end position="113"/>
    </location>
</feature>
<dbReference type="AlphaFoldDB" id="A0AAV1VRN8"/>
<organism evidence="3 4">
    <name type="scientific">Lupinus luteus</name>
    <name type="common">European yellow lupine</name>
    <dbReference type="NCBI Taxonomy" id="3873"/>
    <lineage>
        <taxon>Eukaryota</taxon>
        <taxon>Viridiplantae</taxon>
        <taxon>Streptophyta</taxon>
        <taxon>Embryophyta</taxon>
        <taxon>Tracheophyta</taxon>
        <taxon>Spermatophyta</taxon>
        <taxon>Magnoliopsida</taxon>
        <taxon>eudicotyledons</taxon>
        <taxon>Gunneridae</taxon>
        <taxon>Pentapetalae</taxon>
        <taxon>rosids</taxon>
        <taxon>fabids</taxon>
        <taxon>Fabales</taxon>
        <taxon>Fabaceae</taxon>
        <taxon>Papilionoideae</taxon>
        <taxon>50 kb inversion clade</taxon>
        <taxon>genistoids sensu lato</taxon>
        <taxon>core genistoids</taxon>
        <taxon>Genisteae</taxon>
        <taxon>Lupinus</taxon>
    </lineage>
</organism>
<protein>
    <recommendedName>
        <fullName evidence="2">Reverse transcriptase zinc-binding domain-containing protein</fullName>
    </recommendedName>
</protein>
<sequence length="477" mass="51963">MFRRGEMDQTHRKIVQRGVVKCNYVRGDRQSFNTQECSDIAVSSKKILSGGDWKRALLGGQKDKNMEMVGASASKIEDCGSPIVGSCGHGVSSGHRDSSGSSMKRIREGEKVGVGEREQMVQRDAQCGFEPHYYAQQEQPGILEINQIGCDLIEDVDTSMIKGEGRLLLISGNEFENGKYIGGENGCVVIESDSHKEDFVPDFNDDDYLPGKRELCTHVVVTGIGASRKGKKKLIMINKKTTGQKKKVEKSGTHQKTMGSNKEGVENFKCQRNVEDTWMWASKSAKEFEVKEAYINQCGITREEPQVLLSFVWGKAISAKVSCFVWKMLRRRLPTKSKMLKRSIIVIPNPKVSLIPDDVGSYLVLRGLEELNGVGNRGSGLLGSGSVQGSFGGLSWLGSGRVLGLVGGLLGLDNLGGLLRVGGAELEGSRDRFRFVLGVSGELGGFVAGLWSGRERVGTGGGLEDQFGTWISVVLCL</sequence>
<gene>
    <name evidence="3" type="ORF">LLUT_LOCUS647</name>
</gene>
<reference evidence="3 4" key="1">
    <citation type="submission" date="2024-03" db="EMBL/GenBank/DDBJ databases">
        <authorList>
            <person name="Martinez-Hernandez J."/>
        </authorList>
    </citation>
    <scope>NUCLEOTIDE SEQUENCE [LARGE SCALE GENOMIC DNA]</scope>
</reference>
<keyword evidence="4" id="KW-1185">Reference proteome</keyword>
<dbReference type="EMBL" id="CAXHTB010000001">
    <property type="protein sequence ID" value="CAL0299587.1"/>
    <property type="molecule type" value="Genomic_DNA"/>
</dbReference>
<feature type="domain" description="Reverse transcriptase zinc-binding" evidence="2">
    <location>
        <begin position="288"/>
        <end position="346"/>
    </location>
</feature>
<proteinExistence type="predicted"/>
<evidence type="ECO:0000313" key="4">
    <source>
        <dbReference type="Proteomes" id="UP001497480"/>
    </source>
</evidence>
<evidence type="ECO:0000313" key="3">
    <source>
        <dbReference type="EMBL" id="CAL0299587.1"/>
    </source>
</evidence>
<dbReference type="Pfam" id="PF13966">
    <property type="entry name" value="zf-RVT"/>
    <property type="match status" value="1"/>
</dbReference>
<evidence type="ECO:0000259" key="2">
    <source>
        <dbReference type="Pfam" id="PF13966"/>
    </source>
</evidence>
<evidence type="ECO:0000256" key="1">
    <source>
        <dbReference type="SAM" id="MobiDB-lite"/>
    </source>
</evidence>
<name>A0AAV1VRN8_LUPLU</name>
<comment type="caution">
    <text evidence="3">The sequence shown here is derived from an EMBL/GenBank/DDBJ whole genome shotgun (WGS) entry which is preliminary data.</text>
</comment>
<dbReference type="Proteomes" id="UP001497480">
    <property type="component" value="Unassembled WGS sequence"/>
</dbReference>
<accession>A0AAV1VRN8</accession>